<name>A0A5A7PQU7_STRAF</name>
<organism evidence="18 19">
    <name type="scientific">Striga asiatica</name>
    <name type="common">Asiatic witchweed</name>
    <name type="synonym">Buchnera asiatica</name>
    <dbReference type="NCBI Taxonomy" id="4170"/>
    <lineage>
        <taxon>Eukaryota</taxon>
        <taxon>Viridiplantae</taxon>
        <taxon>Streptophyta</taxon>
        <taxon>Embryophyta</taxon>
        <taxon>Tracheophyta</taxon>
        <taxon>Spermatophyta</taxon>
        <taxon>Magnoliopsida</taxon>
        <taxon>eudicotyledons</taxon>
        <taxon>Gunneridae</taxon>
        <taxon>Pentapetalae</taxon>
        <taxon>asterids</taxon>
        <taxon>lamiids</taxon>
        <taxon>Lamiales</taxon>
        <taxon>Orobanchaceae</taxon>
        <taxon>Buchnereae</taxon>
        <taxon>Striga</taxon>
    </lineage>
</organism>
<proteinExistence type="inferred from homology"/>
<dbReference type="InterPro" id="IPR013083">
    <property type="entry name" value="Znf_RING/FYVE/PHD"/>
</dbReference>
<dbReference type="SUPFAM" id="SSF57850">
    <property type="entry name" value="RING/U-box"/>
    <property type="match status" value="1"/>
</dbReference>
<comment type="pathway">
    <text evidence="3">Protein modification; protein ubiquitination.</text>
</comment>
<sequence>MVMGSVQPLPPPPPPPPITAPYGLPPFIIVLTSVLLLIFFLIFFSIYFCRNFLSSCTSLHRSPTGDGSSPTTPPAPDTPGTGLDPVLIRSFPTFAYSTVEGFRKEKYGLECAICLVEFQGDDVLRLLTTCYHVFHEECVDLWLGNHRTCPVCRRNLDSPAAQSPTKSPSRSDEAAGVGSESYTITIKERDDEDKQESGDVDKHVRSHSTGHSLGAGRDRYTLVLPEHVRSSIIRGHHNSSHSWPTFGKSNDTSDSNGIGDKIPTRLDGGDRGENK</sequence>
<keyword evidence="5" id="KW-0808">Transferase</keyword>
<dbReference type="PROSITE" id="PS50089">
    <property type="entry name" value="ZF_RING_2"/>
    <property type="match status" value="1"/>
</dbReference>
<dbReference type="GO" id="GO:0016020">
    <property type="term" value="C:membrane"/>
    <property type="evidence" value="ECO:0007669"/>
    <property type="project" value="UniProtKB-SubCell"/>
</dbReference>
<feature type="region of interest" description="Disordered" evidence="15">
    <location>
        <begin position="157"/>
        <end position="217"/>
    </location>
</feature>
<keyword evidence="9" id="KW-0833">Ubl conjugation pathway</keyword>
<evidence type="ECO:0000259" key="17">
    <source>
        <dbReference type="PROSITE" id="PS50089"/>
    </source>
</evidence>
<dbReference type="EMBL" id="BKCP01004961">
    <property type="protein sequence ID" value="GER35315.1"/>
    <property type="molecule type" value="Genomic_DNA"/>
</dbReference>
<comment type="subcellular location">
    <subcellularLocation>
        <location evidence="2">Membrane</location>
        <topology evidence="2">Single-pass membrane protein</topology>
    </subcellularLocation>
</comment>
<comment type="caution">
    <text evidence="18">The sequence shown here is derived from an EMBL/GenBank/DDBJ whole genome shotgun (WGS) entry which is preliminary data.</text>
</comment>
<evidence type="ECO:0000256" key="10">
    <source>
        <dbReference type="ARBA" id="ARBA00022833"/>
    </source>
</evidence>
<dbReference type="AlphaFoldDB" id="A0A5A7PQU7"/>
<dbReference type="Pfam" id="PF13639">
    <property type="entry name" value="zf-RING_2"/>
    <property type="match status" value="1"/>
</dbReference>
<dbReference type="Proteomes" id="UP000325081">
    <property type="component" value="Unassembled WGS sequence"/>
</dbReference>
<keyword evidence="10" id="KW-0862">Zinc</keyword>
<evidence type="ECO:0000256" key="3">
    <source>
        <dbReference type="ARBA" id="ARBA00004906"/>
    </source>
</evidence>
<protein>
    <recommendedName>
        <fullName evidence="4">RING-type E3 ubiquitin transferase</fullName>
        <ecNumber evidence="4">2.3.2.27</ecNumber>
    </recommendedName>
</protein>
<dbReference type="FunFam" id="3.30.40.10:FF:000187">
    <property type="entry name" value="E3 ubiquitin-protein ligase ATL6"/>
    <property type="match status" value="1"/>
</dbReference>
<evidence type="ECO:0000256" key="8">
    <source>
        <dbReference type="ARBA" id="ARBA00022771"/>
    </source>
</evidence>
<keyword evidence="11 16" id="KW-1133">Transmembrane helix</keyword>
<evidence type="ECO:0000256" key="15">
    <source>
        <dbReference type="SAM" id="MobiDB-lite"/>
    </source>
</evidence>
<accession>A0A5A7PQU7</accession>
<feature type="compositionally biased region" description="Basic and acidic residues" evidence="15">
    <location>
        <begin position="262"/>
        <end position="275"/>
    </location>
</feature>
<comment type="catalytic activity">
    <reaction evidence="1">
        <text>S-ubiquitinyl-[E2 ubiquitin-conjugating enzyme]-L-cysteine + [acceptor protein]-L-lysine = [E2 ubiquitin-conjugating enzyme]-L-cysteine + N(6)-ubiquitinyl-[acceptor protein]-L-lysine.</text>
        <dbReference type="EC" id="2.3.2.27"/>
    </reaction>
</comment>
<evidence type="ECO:0000256" key="4">
    <source>
        <dbReference type="ARBA" id="ARBA00012483"/>
    </source>
</evidence>
<gene>
    <name evidence="18" type="ORF">STAS_11587</name>
</gene>
<dbReference type="PANTHER" id="PTHR14155:SF521">
    <property type="entry name" value="RING-H2 FINGER PROTEIN ATL30"/>
    <property type="match status" value="1"/>
</dbReference>
<evidence type="ECO:0000313" key="19">
    <source>
        <dbReference type="Proteomes" id="UP000325081"/>
    </source>
</evidence>
<dbReference type="PANTHER" id="PTHR14155">
    <property type="entry name" value="RING FINGER DOMAIN-CONTAINING"/>
    <property type="match status" value="1"/>
</dbReference>
<feature type="region of interest" description="Disordered" evidence="15">
    <location>
        <begin position="63"/>
        <end position="82"/>
    </location>
</feature>
<evidence type="ECO:0000256" key="12">
    <source>
        <dbReference type="ARBA" id="ARBA00023136"/>
    </source>
</evidence>
<dbReference type="InterPro" id="IPR001841">
    <property type="entry name" value="Znf_RING"/>
</dbReference>
<evidence type="ECO:0000256" key="11">
    <source>
        <dbReference type="ARBA" id="ARBA00022989"/>
    </source>
</evidence>
<dbReference type="GO" id="GO:0061630">
    <property type="term" value="F:ubiquitin protein ligase activity"/>
    <property type="evidence" value="ECO:0007669"/>
    <property type="project" value="UniProtKB-EC"/>
</dbReference>
<evidence type="ECO:0000256" key="5">
    <source>
        <dbReference type="ARBA" id="ARBA00022679"/>
    </source>
</evidence>
<keyword evidence="12 16" id="KW-0472">Membrane</keyword>
<dbReference type="EC" id="2.3.2.27" evidence="4"/>
<feature type="compositionally biased region" description="Polar residues" evidence="15">
    <location>
        <begin position="240"/>
        <end position="256"/>
    </location>
</feature>
<evidence type="ECO:0000256" key="6">
    <source>
        <dbReference type="ARBA" id="ARBA00022692"/>
    </source>
</evidence>
<evidence type="ECO:0000256" key="14">
    <source>
        <dbReference type="PROSITE-ProRule" id="PRU00175"/>
    </source>
</evidence>
<dbReference type="InterPro" id="IPR053238">
    <property type="entry name" value="RING-H2_zinc_finger"/>
</dbReference>
<dbReference type="GO" id="GO:0008270">
    <property type="term" value="F:zinc ion binding"/>
    <property type="evidence" value="ECO:0007669"/>
    <property type="project" value="UniProtKB-KW"/>
</dbReference>
<feature type="transmembrane region" description="Helical" evidence="16">
    <location>
        <begin position="27"/>
        <end position="49"/>
    </location>
</feature>
<keyword evidence="19" id="KW-1185">Reference proteome</keyword>
<feature type="domain" description="RING-type" evidence="17">
    <location>
        <begin position="111"/>
        <end position="153"/>
    </location>
</feature>
<evidence type="ECO:0000256" key="1">
    <source>
        <dbReference type="ARBA" id="ARBA00000900"/>
    </source>
</evidence>
<reference evidence="19" key="1">
    <citation type="journal article" date="2019" name="Curr. Biol.">
        <title>Genome Sequence of Striga asiatica Provides Insight into the Evolution of Plant Parasitism.</title>
        <authorList>
            <person name="Yoshida S."/>
            <person name="Kim S."/>
            <person name="Wafula E.K."/>
            <person name="Tanskanen J."/>
            <person name="Kim Y.M."/>
            <person name="Honaas L."/>
            <person name="Yang Z."/>
            <person name="Spallek T."/>
            <person name="Conn C.E."/>
            <person name="Ichihashi Y."/>
            <person name="Cheong K."/>
            <person name="Cui S."/>
            <person name="Der J.P."/>
            <person name="Gundlach H."/>
            <person name="Jiao Y."/>
            <person name="Hori C."/>
            <person name="Ishida J.K."/>
            <person name="Kasahara H."/>
            <person name="Kiba T."/>
            <person name="Kim M.S."/>
            <person name="Koo N."/>
            <person name="Laohavisit A."/>
            <person name="Lee Y.H."/>
            <person name="Lumba S."/>
            <person name="McCourt P."/>
            <person name="Mortimer J.C."/>
            <person name="Mutuku J.M."/>
            <person name="Nomura T."/>
            <person name="Sasaki-Sekimoto Y."/>
            <person name="Seto Y."/>
            <person name="Wang Y."/>
            <person name="Wakatake T."/>
            <person name="Sakakibara H."/>
            <person name="Demura T."/>
            <person name="Yamaguchi S."/>
            <person name="Yoneyama K."/>
            <person name="Manabe R.I."/>
            <person name="Nelson D.C."/>
            <person name="Schulman A.H."/>
            <person name="Timko M.P."/>
            <person name="dePamphilis C.W."/>
            <person name="Choi D."/>
            <person name="Shirasu K."/>
        </authorList>
    </citation>
    <scope>NUCLEOTIDE SEQUENCE [LARGE SCALE GENOMIC DNA]</scope>
    <source>
        <strain evidence="19">cv. UVA1</strain>
    </source>
</reference>
<feature type="region of interest" description="Disordered" evidence="15">
    <location>
        <begin position="233"/>
        <end position="275"/>
    </location>
</feature>
<evidence type="ECO:0000313" key="18">
    <source>
        <dbReference type="EMBL" id="GER35315.1"/>
    </source>
</evidence>
<dbReference type="OrthoDB" id="9984778at2759"/>
<evidence type="ECO:0000256" key="16">
    <source>
        <dbReference type="SAM" id="Phobius"/>
    </source>
</evidence>
<evidence type="ECO:0000256" key="7">
    <source>
        <dbReference type="ARBA" id="ARBA00022723"/>
    </source>
</evidence>
<dbReference type="SMART" id="SM00184">
    <property type="entry name" value="RING"/>
    <property type="match status" value="1"/>
</dbReference>
<keyword evidence="8 14" id="KW-0863">Zinc-finger</keyword>
<keyword evidence="6 16" id="KW-0812">Transmembrane</keyword>
<evidence type="ECO:0000256" key="9">
    <source>
        <dbReference type="ARBA" id="ARBA00022786"/>
    </source>
</evidence>
<evidence type="ECO:0000256" key="13">
    <source>
        <dbReference type="ARBA" id="ARBA00024209"/>
    </source>
</evidence>
<comment type="similarity">
    <text evidence="13">Belongs to the RING-type zinc finger family. ATL subfamily.</text>
</comment>
<keyword evidence="7" id="KW-0479">Metal-binding</keyword>
<dbReference type="Gene3D" id="3.30.40.10">
    <property type="entry name" value="Zinc/RING finger domain, C3HC4 (zinc finger)"/>
    <property type="match status" value="1"/>
</dbReference>
<evidence type="ECO:0000256" key="2">
    <source>
        <dbReference type="ARBA" id="ARBA00004167"/>
    </source>
</evidence>